<protein>
    <submittedName>
        <fullName evidence="1">Uncharacterized protein</fullName>
    </submittedName>
</protein>
<dbReference type="EMBL" id="ADWY01000149">
    <property type="protein sequence ID" value="EGH07156.1"/>
    <property type="molecule type" value="Genomic_DNA"/>
</dbReference>
<gene>
    <name evidence="1" type="ORF">Pgy4_03687</name>
</gene>
<proteinExistence type="predicted"/>
<name>F3BZZ3_PSESG</name>
<reference evidence="1 2" key="1">
    <citation type="journal article" date="2011" name="PLoS Pathog.">
        <title>Dynamic evolution of pathogenicity revealed by sequencing and comparative genomics of 19 Pseudomonas syringae isolates.</title>
        <authorList>
            <person name="Baltrus D.A."/>
            <person name="Nishimura M.T."/>
            <person name="Romanchuk A."/>
            <person name="Chang J.H."/>
            <person name="Mukhtar M.S."/>
            <person name="Cherkis K."/>
            <person name="Roach J."/>
            <person name="Grant S.R."/>
            <person name="Jones C.D."/>
            <person name="Dangl J.L."/>
        </authorList>
    </citation>
    <scope>NUCLEOTIDE SEQUENCE [LARGE SCALE GENOMIC DNA]</scope>
    <source>
        <strain evidence="2">race 4</strain>
    </source>
</reference>
<evidence type="ECO:0000313" key="1">
    <source>
        <dbReference type="EMBL" id="EGH07156.1"/>
    </source>
</evidence>
<evidence type="ECO:0000313" key="2">
    <source>
        <dbReference type="Proteomes" id="UP000005466"/>
    </source>
</evidence>
<organism evidence="1 2">
    <name type="scientific">Pseudomonas savastanoi pv. glycinea str. race 4</name>
    <dbReference type="NCBI Taxonomy" id="875330"/>
    <lineage>
        <taxon>Bacteria</taxon>
        <taxon>Pseudomonadati</taxon>
        <taxon>Pseudomonadota</taxon>
        <taxon>Gammaproteobacteria</taxon>
        <taxon>Pseudomonadales</taxon>
        <taxon>Pseudomonadaceae</taxon>
        <taxon>Pseudomonas</taxon>
    </lineage>
</organism>
<feature type="non-terminal residue" evidence="1">
    <location>
        <position position="31"/>
    </location>
</feature>
<accession>F3BZZ3</accession>
<comment type="caution">
    <text evidence="1">The sequence shown here is derived from an EMBL/GenBank/DDBJ whole genome shotgun (WGS) entry which is preliminary data.</text>
</comment>
<dbReference type="Proteomes" id="UP000005466">
    <property type="component" value="Unassembled WGS sequence"/>
</dbReference>
<dbReference type="HOGENOM" id="CLU_3400773_0_0_6"/>
<dbReference type="AlphaFoldDB" id="F3BZZ3"/>
<sequence>MSKKLGYVRIALPEYHPPAFIFSAGEHNQAQ</sequence>